<dbReference type="Proteomes" id="UP000799441">
    <property type="component" value="Unassembled WGS sequence"/>
</dbReference>
<proteinExistence type="predicted"/>
<evidence type="ECO:0000313" key="2">
    <source>
        <dbReference type="EMBL" id="KAF2721806.1"/>
    </source>
</evidence>
<name>A0A9P4QBA0_9PEZI</name>
<sequence length="154" mass="16709">MPFAPHPAPRGGAGNFAAAKLPQEEFGLSGLEICTNVVQPANYSSNLSPEGTVFKSPTTPASASSPMNPPTPSFRGLRSQCKDSFRRVPGASPLSQSMSFHESDLQKRLRVEHPNFSSPFFSQSSGFFVAPLESSCSSLFNYDYFLVLLQKQSQ</sequence>
<dbReference type="EMBL" id="MU003787">
    <property type="protein sequence ID" value="KAF2721806.1"/>
    <property type="molecule type" value="Genomic_DNA"/>
</dbReference>
<evidence type="ECO:0000313" key="3">
    <source>
        <dbReference type="Proteomes" id="UP000799441"/>
    </source>
</evidence>
<feature type="compositionally biased region" description="Low complexity" evidence="1">
    <location>
        <begin position="56"/>
        <end position="66"/>
    </location>
</feature>
<organism evidence="2 3">
    <name type="scientific">Polychaeton citri CBS 116435</name>
    <dbReference type="NCBI Taxonomy" id="1314669"/>
    <lineage>
        <taxon>Eukaryota</taxon>
        <taxon>Fungi</taxon>
        <taxon>Dikarya</taxon>
        <taxon>Ascomycota</taxon>
        <taxon>Pezizomycotina</taxon>
        <taxon>Dothideomycetes</taxon>
        <taxon>Dothideomycetidae</taxon>
        <taxon>Capnodiales</taxon>
        <taxon>Capnodiaceae</taxon>
        <taxon>Polychaeton</taxon>
    </lineage>
</organism>
<evidence type="ECO:0000256" key="1">
    <source>
        <dbReference type="SAM" id="MobiDB-lite"/>
    </source>
</evidence>
<feature type="region of interest" description="Disordered" evidence="1">
    <location>
        <begin position="48"/>
        <end position="78"/>
    </location>
</feature>
<comment type="caution">
    <text evidence="2">The sequence shown here is derived from an EMBL/GenBank/DDBJ whole genome shotgun (WGS) entry which is preliminary data.</text>
</comment>
<accession>A0A9P4QBA0</accession>
<keyword evidence="3" id="KW-1185">Reference proteome</keyword>
<gene>
    <name evidence="2" type="ORF">K431DRAFT_284489</name>
</gene>
<protein>
    <submittedName>
        <fullName evidence="2">Uncharacterized protein</fullName>
    </submittedName>
</protein>
<reference evidence="2" key="1">
    <citation type="journal article" date="2020" name="Stud. Mycol.">
        <title>101 Dothideomycetes genomes: a test case for predicting lifestyles and emergence of pathogens.</title>
        <authorList>
            <person name="Haridas S."/>
            <person name="Albert R."/>
            <person name="Binder M."/>
            <person name="Bloem J."/>
            <person name="Labutti K."/>
            <person name="Salamov A."/>
            <person name="Andreopoulos B."/>
            <person name="Baker S."/>
            <person name="Barry K."/>
            <person name="Bills G."/>
            <person name="Bluhm B."/>
            <person name="Cannon C."/>
            <person name="Castanera R."/>
            <person name="Culley D."/>
            <person name="Daum C."/>
            <person name="Ezra D."/>
            <person name="Gonzalez J."/>
            <person name="Henrissat B."/>
            <person name="Kuo A."/>
            <person name="Liang C."/>
            <person name="Lipzen A."/>
            <person name="Lutzoni F."/>
            <person name="Magnuson J."/>
            <person name="Mondo S."/>
            <person name="Nolan M."/>
            <person name="Ohm R."/>
            <person name="Pangilinan J."/>
            <person name="Park H.-J."/>
            <person name="Ramirez L."/>
            <person name="Alfaro M."/>
            <person name="Sun H."/>
            <person name="Tritt A."/>
            <person name="Yoshinaga Y."/>
            <person name="Zwiers L.-H."/>
            <person name="Turgeon B."/>
            <person name="Goodwin S."/>
            <person name="Spatafora J."/>
            <person name="Crous P."/>
            <person name="Grigoriev I."/>
        </authorList>
    </citation>
    <scope>NUCLEOTIDE SEQUENCE</scope>
    <source>
        <strain evidence="2">CBS 116435</strain>
    </source>
</reference>
<dbReference type="AlphaFoldDB" id="A0A9P4QBA0"/>